<evidence type="ECO:0000313" key="4">
    <source>
        <dbReference type="EMBL" id="CAF1590909.1"/>
    </source>
</evidence>
<evidence type="ECO:0000256" key="2">
    <source>
        <dbReference type="SAM" id="Phobius"/>
    </source>
</evidence>
<reference evidence="3" key="1">
    <citation type="submission" date="2021-02" db="EMBL/GenBank/DDBJ databases">
        <authorList>
            <person name="Nowell W R."/>
        </authorList>
    </citation>
    <scope>NUCLEOTIDE SEQUENCE</scope>
</reference>
<dbReference type="Proteomes" id="UP000663828">
    <property type="component" value="Unassembled WGS sequence"/>
</dbReference>
<protein>
    <submittedName>
        <fullName evidence="3">Uncharacterized protein</fullName>
    </submittedName>
</protein>
<dbReference type="Proteomes" id="UP000663852">
    <property type="component" value="Unassembled WGS sequence"/>
</dbReference>
<feature type="transmembrane region" description="Helical" evidence="2">
    <location>
        <begin position="61"/>
        <end position="89"/>
    </location>
</feature>
<sequence length="336" mass="38405">MSRTNRIQPARTDIPPVKYAVMTITTQMEILKHVEVTPSTEEIAPQPTNLPSKTTEQARKFLSIITCLFITAAIITLVIFLIGVIITFAKARSHRDYEIERYDLGDLQYGLNTIDRMNLPSHTHLSDINKILVQKYFSDRLLNESGYRGLVIDGVSLQNLSLRSQRKQRNSPCSLIFTLQNLQIYFDQCSACAHDRQRALHYSFFNLTSFHQPLHLIIDNFNTHPQICLTPHTPPSSIPLNRSKIPHVSPNNTNHKSTTQKSLTMTTTLSTRQSRKQTKPSRSTIPAKSRTTRGHELSSTKVFPNTTIESNIFQFFPYKPSNSYFSQHNTAYKRSI</sequence>
<organism evidence="3 6">
    <name type="scientific">Adineta ricciae</name>
    <name type="common">Rotifer</name>
    <dbReference type="NCBI Taxonomy" id="249248"/>
    <lineage>
        <taxon>Eukaryota</taxon>
        <taxon>Metazoa</taxon>
        <taxon>Spiralia</taxon>
        <taxon>Gnathifera</taxon>
        <taxon>Rotifera</taxon>
        <taxon>Eurotatoria</taxon>
        <taxon>Bdelloidea</taxon>
        <taxon>Adinetida</taxon>
        <taxon>Adinetidae</taxon>
        <taxon>Adineta</taxon>
    </lineage>
</organism>
<keyword evidence="5" id="KW-1185">Reference proteome</keyword>
<evidence type="ECO:0000313" key="5">
    <source>
        <dbReference type="Proteomes" id="UP000663828"/>
    </source>
</evidence>
<comment type="caution">
    <text evidence="3">The sequence shown here is derived from an EMBL/GenBank/DDBJ whole genome shotgun (WGS) entry which is preliminary data.</text>
</comment>
<evidence type="ECO:0000313" key="6">
    <source>
        <dbReference type="Proteomes" id="UP000663852"/>
    </source>
</evidence>
<accession>A0A813V5L1</accession>
<dbReference type="EMBL" id="CAJNOR010006280">
    <property type="protein sequence ID" value="CAF1590909.1"/>
    <property type="molecule type" value="Genomic_DNA"/>
</dbReference>
<dbReference type="OrthoDB" id="10054464at2759"/>
<dbReference type="AlphaFoldDB" id="A0A813V5L1"/>
<keyword evidence="2" id="KW-0812">Transmembrane</keyword>
<keyword evidence="2" id="KW-0472">Membrane</keyword>
<evidence type="ECO:0000313" key="3">
    <source>
        <dbReference type="EMBL" id="CAF0837688.1"/>
    </source>
</evidence>
<dbReference type="EMBL" id="CAJNOJ010000019">
    <property type="protein sequence ID" value="CAF0837688.1"/>
    <property type="molecule type" value="Genomic_DNA"/>
</dbReference>
<feature type="compositionally biased region" description="Low complexity" evidence="1">
    <location>
        <begin position="256"/>
        <end position="272"/>
    </location>
</feature>
<proteinExistence type="predicted"/>
<evidence type="ECO:0000256" key="1">
    <source>
        <dbReference type="SAM" id="MobiDB-lite"/>
    </source>
</evidence>
<gene>
    <name evidence="3" type="ORF">EDS130_LOCUS6678</name>
    <name evidence="4" type="ORF">XAT740_LOCUS46560</name>
</gene>
<feature type="region of interest" description="Disordered" evidence="1">
    <location>
        <begin position="247"/>
        <end position="301"/>
    </location>
</feature>
<keyword evidence="2" id="KW-1133">Transmembrane helix</keyword>
<name>A0A813V5L1_ADIRI</name>